<evidence type="ECO:0000313" key="1">
    <source>
        <dbReference type="EMBL" id="MBW85686.1"/>
    </source>
</evidence>
<dbReference type="EMBL" id="GGEC01005203">
    <property type="protein sequence ID" value="MBW85686.1"/>
    <property type="molecule type" value="Transcribed_RNA"/>
</dbReference>
<name>A0A2P2IWS9_RHIMU</name>
<accession>A0A2P2IWS9</accession>
<reference evidence="1" key="1">
    <citation type="submission" date="2018-02" db="EMBL/GenBank/DDBJ databases">
        <title>Rhizophora mucronata_Transcriptome.</title>
        <authorList>
            <person name="Meera S.P."/>
            <person name="Sreeshan A."/>
            <person name="Augustine A."/>
        </authorList>
    </citation>
    <scope>NUCLEOTIDE SEQUENCE</scope>
    <source>
        <tissue evidence="1">Leaf</tissue>
    </source>
</reference>
<sequence length="50" mass="5772">MAKRTSSIKITVILLQSLFLMETSINRTAESLFCKYLIYLQISTDKTPLF</sequence>
<protein>
    <submittedName>
        <fullName evidence="1">Uncharacterized protein</fullName>
    </submittedName>
</protein>
<proteinExistence type="predicted"/>
<organism evidence="1">
    <name type="scientific">Rhizophora mucronata</name>
    <name type="common">Asiatic mangrove</name>
    <dbReference type="NCBI Taxonomy" id="61149"/>
    <lineage>
        <taxon>Eukaryota</taxon>
        <taxon>Viridiplantae</taxon>
        <taxon>Streptophyta</taxon>
        <taxon>Embryophyta</taxon>
        <taxon>Tracheophyta</taxon>
        <taxon>Spermatophyta</taxon>
        <taxon>Magnoliopsida</taxon>
        <taxon>eudicotyledons</taxon>
        <taxon>Gunneridae</taxon>
        <taxon>Pentapetalae</taxon>
        <taxon>rosids</taxon>
        <taxon>fabids</taxon>
        <taxon>Malpighiales</taxon>
        <taxon>Rhizophoraceae</taxon>
        <taxon>Rhizophora</taxon>
    </lineage>
</organism>
<dbReference type="AlphaFoldDB" id="A0A2P2IWS9"/>